<protein>
    <submittedName>
        <fullName evidence="2">(rape) hypothetical protein</fullName>
    </submittedName>
</protein>
<reference evidence="2" key="1">
    <citation type="submission" date="2021-01" db="EMBL/GenBank/DDBJ databases">
        <authorList>
            <consortium name="Genoscope - CEA"/>
            <person name="William W."/>
        </authorList>
    </citation>
    <scope>NUCLEOTIDE SEQUENCE</scope>
</reference>
<dbReference type="EMBL" id="HG994366">
    <property type="protein sequence ID" value="CAF1919635.1"/>
    <property type="molecule type" value="Genomic_DNA"/>
</dbReference>
<gene>
    <name evidence="2" type="ORF">DARMORV10_C02P48860.1</name>
</gene>
<dbReference type="InterPro" id="IPR025558">
    <property type="entry name" value="DUF4283"/>
</dbReference>
<feature type="domain" description="DUF4283" evidence="1">
    <location>
        <begin position="1"/>
        <end position="66"/>
    </location>
</feature>
<proteinExistence type="predicted"/>
<dbReference type="PANTHER" id="PTHR31286:SF90">
    <property type="entry name" value="DUF4283 DOMAIN-CONTAINING PROTEIN"/>
    <property type="match status" value="1"/>
</dbReference>
<dbReference type="Proteomes" id="UP001295469">
    <property type="component" value="Chromosome C02"/>
</dbReference>
<organism evidence="2">
    <name type="scientific">Brassica napus</name>
    <name type="common">Rape</name>
    <dbReference type="NCBI Taxonomy" id="3708"/>
    <lineage>
        <taxon>Eukaryota</taxon>
        <taxon>Viridiplantae</taxon>
        <taxon>Streptophyta</taxon>
        <taxon>Embryophyta</taxon>
        <taxon>Tracheophyta</taxon>
        <taxon>Spermatophyta</taxon>
        <taxon>Magnoliopsida</taxon>
        <taxon>eudicotyledons</taxon>
        <taxon>Gunneridae</taxon>
        <taxon>Pentapetalae</taxon>
        <taxon>rosids</taxon>
        <taxon>malvids</taxon>
        <taxon>Brassicales</taxon>
        <taxon>Brassicaceae</taxon>
        <taxon>Brassiceae</taxon>
        <taxon>Brassica</taxon>
    </lineage>
</organism>
<evidence type="ECO:0000259" key="1">
    <source>
        <dbReference type="Pfam" id="PF14111"/>
    </source>
</evidence>
<accession>A0A816KEH1</accession>
<dbReference type="PANTHER" id="PTHR31286">
    <property type="entry name" value="GLYCINE-RICH CELL WALL STRUCTURAL PROTEIN 1.8-LIKE"/>
    <property type="match status" value="1"/>
</dbReference>
<dbReference type="InterPro" id="IPR040256">
    <property type="entry name" value="At4g02000-like"/>
</dbReference>
<name>A0A816KEH1_BRANA</name>
<dbReference type="AlphaFoldDB" id="A0A816KEH1"/>
<evidence type="ECO:0000313" key="2">
    <source>
        <dbReference type="EMBL" id="CAF1919635.1"/>
    </source>
</evidence>
<dbReference type="Pfam" id="PF14111">
    <property type="entry name" value="DUF4283"/>
    <property type="match status" value="1"/>
</dbReference>
<sequence length="195" mass="22061">MPSYQALQSVLNFMWGKGTKLDIRTNPKTRSFLVRIPNAYIRAKVLEKKIWYVGTAMFQVSNWNTSIAESAPLSNPTSIPLWAYLRGLPPDLHSLERLSFNAGLIGEPKETDEFTKNLTDLDLAHVKIEADLFKPLPALIELKRSNGEIIPVEVSYPWISPSYSHCRALGHIMKDCLQANPIWVEKQTILSKNAL</sequence>